<evidence type="ECO:0000256" key="2">
    <source>
        <dbReference type="ARBA" id="ARBA00022490"/>
    </source>
</evidence>
<keyword evidence="9" id="KW-1185">Reference proteome</keyword>
<keyword evidence="2" id="KW-0963">Cytoplasm</keyword>
<name>A0A072VRJ8_MEDTR</name>
<keyword evidence="4" id="KW-0472">Membrane</keyword>
<dbReference type="InterPro" id="IPR051837">
    <property type="entry name" value="SortingNexin/PXDomain-PKLike"/>
</dbReference>
<dbReference type="PROSITE" id="PS50195">
    <property type="entry name" value="PX"/>
    <property type="match status" value="1"/>
</dbReference>
<dbReference type="EMBL" id="CM001217">
    <property type="protein sequence ID" value="KEH40755.1"/>
    <property type="molecule type" value="Genomic_DNA"/>
</dbReference>
<evidence type="ECO:0000259" key="5">
    <source>
        <dbReference type="PROSITE" id="PS50195"/>
    </source>
</evidence>
<keyword evidence="4" id="KW-1133">Transmembrane helix</keyword>
<dbReference type="STRING" id="3880.A0A072VRJ8"/>
<evidence type="ECO:0000313" key="7">
    <source>
        <dbReference type="EMBL" id="KEH40755.1"/>
    </source>
</evidence>
<dbReference type="InterPro" id="IPR036871">
    <property type="entry name" value="PX_dom_sf"/>
</dbReference>
<reference evidence="7 9" key="2">
    <citation type="journal article" date="2014" name="BMC Genomics">
        <title>An improved genome release (version Mt4.0) for the model legume Medicago truncatula.</title>
        <authorList>
            <person name="Tang H."/>
            <person name="Krishnakumar V."/>
            <person name="Bidwell S."/>
            <person name="Rosen B."/>
            <person name="Chan A."/>
            <person name="Zhou S."/>
            <person name="Gentzbittel L."/>
            <person name="Childs K.L."/>
            <person name="Yandell M."/>
            <person name="Gundlach H."/>
            <person name="Mayer K.F."/>
            <person name="Schwartz D.C."/>
            <person name="Town C.D."/>
        </authorList>
    </citation>
    <scope>GENOME REANNOTATION</scope>
    <source>
        <strain evidence="7">A17</strain>
        <strain evidence="8 9">cv. Jemalong A17</strain>
    </source>
</reference>
<dbReference type="SMART" id="SM00312">
    <property type="entry name" value="PX"/>
    <property type="match status" value="1"/>
</dbReference>
<feature type="compositionally biased region" description="Polar residues" evidence="3">
    <location>
        <begin position="662"/>
        <end position="678"/>
    </location>
</feature>
<sequence>MMKKKKKMGPLTMDTIFDLIEEAKLRFLWWSLCIFAISYFLTHTSKSMWMNIPMSILFFTGLKILVNKVEFRWKVQPPRLQTYLSHLEKKQLPLDEEHPSTSPPPPKWKKKIDSPVVEAALNDFIDLILKDFVINMWYADITQDGEFPEQIRDLIMDALAEVSVRVKEINIVDLLTGGIVDLISDHIDLFRRNQAAIGRDVMLTLSSEERDERLKFHLLNSKELHPALISPESEYKVLQRLMSGVLATVLRKEEAQVSVVRSIAREILTCLILQPIMNLACPAYINELIESLLLILNDGDINWMGGGDHSSNATSTTHNHDNHTASADWAQMLDAATQRRTEVLMPENLENMWARGRNYGRETRKNAKSGSPAKHSSADHSLFERHSTHETSPRKPGGTHAYPLHSVGSDPILYDGSTTMSESSMDHGKSLSFESDRQVAEVSDIMDLGSNMHKLPLRRTGSGSSSLLGAHPHKGGFNAEFHAPEFKKHEGFWGKSSFDMATRREGQGVPKLRCRVMGAYFEKLGSTSFAVYSIAVTDGQEKTWFVKRRYRNFERLHRHLKHIPNYTLHLPPKRIFSSSTEDAFVHQRCIQLDKYLHDLLSIANVAEQHEVWDFLSSSSKNYSFGKPSSMMRTLAVNVDDAVDDIVRQFKGVSDDLKRKVGTASSSPTAEGSSKSFTWNMDEMDRSNPSKNAAESALSSDTEEGEKEGNYSHESIAREVAEDSLCLNDNELSSKDYSQGVLNHGNEFSNLDLDRKHDVVIEAKVGKDVPATNGSLSHDNPEDPIGVPPEWTPPNVTVPILNLVDNVFQLNKRGWLRRQVFWISKQILQLVMEDAIDDILLSEIHWLRREETIAQGIRWVQDILWPGGTFFLRIQTPQVFIGGGVTDQKPLQTISESGERTSQKSQLWCFEEQLEAARRASDVKKLLFDGAPAALVSLVGQKQYRRCASDIYFFSQSSICVKQLAYAILELLLISVFPELRNVVMSVHENMHVHQPV</sequence>
<dbReference type="PANTHER" id="PTHR22999:SF42">
    <property type="entry name" value="SORTING NEXIN CARBOXY-TERMINAL PROTEIN"/>
    <property type="match status" value="1"/>
</dbReference>
<proteinExistence type="predicted"/>
<keyword evidence="4" id="KW-0812">Transmembrane</keyword>
<dbReference type="GO" id="GO:0005768">
    <property type="term" value="C:endosome"/>
    <property type="evidence" value="ECO:0007669"/>
    <property type="project" value="UniProtKB-ARBA"/>
</dbReference>
<reference evidence="8" key="3">
    <citation type="submission" date="2015-04" db="UniProtKB">
        <authorList>
            <consortium name="EnsemblPlants"/>
        </authorList>
    </citation>
    <scope>IDENTIFICATION</scope>
    <source>
        <strain evidence="8">cv. Jemalong A17</strain>
    </source>
</reference>
<feature type="transmembrane region" description="Helical" evidence="4">
    <location>
        <begin position="25"/>
        <end position="42"/>
    </location>
</feature>
<dbReference type="GO" id="GO:0035091">
    <property type="term" value="F:phosphatidylinositol binding"/>
    <property type="evidence" value="ECO:0007669"/>
    <property type="project" value="InterPro"/>
</dbReference>
<feature type="region of interest" description="Disordered" evidence="3">
    <location>
        <begin position="656"/>
        <end position="711"/>
    </location>
</feature>
<feature type="domain" description="PX" evidence="5">
    <location>
        <begin position="510"/>
        <end position="622"/>
    </location>
</feature>
<evidence type="ECO:0000256" key="1">
    <source>
        <dbReference type="ARBA" id="ARBA00004496"/>
    </source>
</evidence>
<accession>A0A072VRJ8</accession>
<evidence type="ECO:0000256" key="3">
    <source>
        <dbReference type="SAM" id="MobiDB-lite"/>
    </source>
</evidence>
<protein>
    <submittedName>
        <fullName evidence="7">Sorting nexin carboxy-terminal protein</fullName>
    </submittedName>
</protein>
<organism evidence="7 9">
    <name type="scientific">Medicago truncatula</name>
    <name type="common">Barrel medic</name>
    <name type="synonym">Medicago tribuloides</name>
    <dbReference type="NCBI Taxonomy" id="3880"/>
    <lineage>
        <taxon>Eukaryota</taxon>
        <taxon>Viridiplantae</taxon>
        <taxon>Streptophyta</taxon>
        <taxon>Embryophyta</taxon>
        <taxon>Tracheophyta</taxon>
        <taxon>Spermatophyta</taxon>
        <taxon>Magnoliopsida</taxon>
        <taxon>eudicotyledons</taxon>
        <taxon>Gunneridae</taxon>
        <taxon>Pentapetalae</taxon>
        <taxon>rosids</taxon>
        <taxon>fabids</taxon>
        <taxon>Fabales</taxon>
        <taxon>Fabaceae</taxon>
        <taxon>Papilionoideae</taxon>
        <taxon>50 kb inversion clade</taxon>
        <taxon>NPAAA clade</taxon>
        <taxon>Hologalegina</taxon>
        <taxon>IRL clade</taxon>
        <taxon>Trifolieae</taxon>
        <taxon>Medicago</taxon>
    </lineage>
</organism>
<dbReference type="SUPFAM" id="SSF64268">
    <property type="entry name" value="PX domain"/>
    <property type="match status" value="1"/>
</dbReference>
<dbReference type="InterPro" id="IPR013937">
    <property type="entry name" value="Sorting_nexin_C"/>
</dbReference>
<evidence type="ECO:0000313" key="9">
    <source>
        <dbReference type="Proteomes" id="UP000002051"/>
    </source>
</evidence>
<feature type="compositionally biased region" description="Basic and acidic residues" evidence="3">
    <location>
        <begin position="424"/>
        <end position="433"/>
    </location>
</feature>
<dbReference type="Pfam" id="PF00787">
    <property type="entry name" value="PX"/>
    <property type="match status" value="1"/>
</dbReference>
<comment type="subcellular location">
    <subcellularLocation>
        <location evidence="1">Cytoplasm</location>
    </subcellularLocation>
</comment>
<evidence type="ECO:0000313" key="8">
    <source>
        <dbReference type="EnsemblPlants" id="KEH40755"/>
    </source>
</evidence>
<dbReference type="PROSITE" id="PS51207">
    <property type="entry name" value="PXA"/>
    <property type="match status" value="1"/>
</dbReference>
<dbReference type="AlphaFoldDB" id="A0A072VRJ8"/>
<feature type="compositionally biased region" description="Basic and acidic residues" evidence="3">
    <location>
        <begin position="376"/>
        <end position="393"/>
    </location>
</feature>
<dbReference type="Gene3D" id="3.30.1520.10">
    <property type="entry name" value="Phox-like domain"/>
    <property type="match status" value="1"/>
</dbReference>
<dbReference type="PANTHER" id="PTHR22999">
    <property type="entry name" value="PX SERINE/THREONINE KINASE PXK"/>
    <property type="match status" value="1"/>
</dbReference>
<feature type="domain" description="PXA" evidence="6">
    <location>
        <begin position="114"/>
        <end position="293"/>
    </location>
</feature>
<feature type="compositionally biased region" description="Polar residues" evidence="3">
    <location>
        <begin position="688"/>
        <end position="699"/>
    </location>
</feature>
<dbReference type="Pfam" id="PF02194">
    <property type="entry name" value="PXA"/>
    <property type="match status" value="1"/>
</dbReference>
<feature type="region of interest" description="Disordered" evidence="3">
    <location>
        <begin position="357"/>
        <end position="433"/>
    </location>
</feature>
<dbReference type="EnsemblPlants" id="KEH40755">
    <property type="protein sequence ID" value="KEH40755"/>
    <property type="gene ID" value="MTR_1g034190"/>
</dbReference>
<dbReference type="InterPro" id="IPR001683">
    <property type="entry name" value="PX_dom"/>
</dbReference>
<evidence type="ECO:0000259" key="6">
    <source>
        <dbReference type="PROSITE" id="PS51207"/>
    </source>
</evidence>
<dbReference type="SMART" id="SM00313">
    <property type="entry name" value="PXA"/>
    <property type="match status" value="1"/>
</dbReference>
<dbReference type="CDD" id="cd06872">
    <property type="entry name" value="PX_SNX19_like_plant"/>
    <property type="match status" value="1"/>
</dbReference>
<gene>
    <name evidence="8" type="primary">25482670</name>
    <name evidence="7" type="ordered locus">MTR_1g034190</name>
</gene>
<dbReference type="Proteomes" id="UP000002051">
    <property type="component" value="Unassembled WGS sequence"/>
</dbReference>
<dbReference type="OrthoDB" id="120967at2759"/>
<dbReference type="Pfam" id="PF08628">
    <property type="entry name" value="Nexin_C"/>
    <property type="match status" value="1"/>
</dbReference>
<dbReference type="HOGENOM" id="CLU_012084_0_0_1"/>
<dbReference type="InterPro" id="IPR003114">
    <property type="entry name" value="Phox_assoc"/>
</dbReference>
<dbReference type="KEGG" id="mtr:25482670"/>
<evidence type="ECO:0000256" key="4">
    <source>
        <dbReference type="SAM" id="Phobius"/>
    </source>
</evidence>
<dbReference type="GO" id="GO:0016020">
    <property type="term" value="C:membrane"/>
    <property type="evidence" value="ECO:0007669"/>
    <property type="project" value="UniProtKB-ARBA"/>
</dbReference>
<reference evidence="7 9" key="1">
    <citation type="journal article" date="2011" name="Nature">
        <title>The Medicago genome provides insight into the evolution of rhizobial symbioses.</title>
        <authorList>
            <person name="Young N.D."/>
            <person name="Debelle F."/>
            <person name="Oldroyd G.E."/>
            <person name="Geurts R."/>
            <person name="Cannon S.B."/>
            <person name="Udvardi M.K."/>
            <person name="Benedito V.A."/>
            <person name="Mayer K.F."/>
            <person name="Gouzy J."/>
            <person name="Schoof H."/>
            <person name="Van de Peer Y."/>
            <person name="Proost S."/>
            <person name="Cook D.R."/>
            <person name="Meyers B.C."/>
            <person name="Spannagl M."/>
            <person name="Cheung F."/>
            <person name="De Mita S."/>
            <person name="Krishnakumar V."/>
            <person name="Gundlach H."/>
            <person name="Zhou S."/>
            <person name="Mudge J."/>
            <person name="Bharti A.K."/>
            <person name="Murray J.D."/>
            <person name="Naoumkina M.A."/>
            <person name="Rosen B."/>
            <person name="Silverstein K.A."/>
            <person name="Tang H."/>
            <person name="Rombauts S."/>
            <person name="Zhao P.X."/>
            <person name="Zhou P."/>
            <person name="Barbe V."/>
            <person name="Bardou P."/>
            <person name="Bechner M."/>
            <person name="Bellec A."/>
            <person name="Berger A."/>
            <person name="Berges H."/>
            <person name="Bidwell S."/>
            <person name="Bisseling T."/>
            <person name="Choisne N."/>
            <person name="Couloux A."/>
            <person name="Denny R."/>
            <person name="Deshpande S."/>
            <person name="Dai X."/>
            <person name="Doyle J.J."/>
            <person name="Dudez A.M."/>
            <person name="Farmer A.D."/>
            <person name="Fouteau S."/>
            <person name="Franken C."/>
            <person name="Gibelin C."/>
            <person name="Gish J."/>
            <person name="Goldstein S."/>
            <person name="Gonzalez A.J."/>
            <person name="Green P.J."/>
            <person name="Hallab A."/>
            <person name="Hartog M."/>
            <person name="Hua A."/>
            <person name="Humphray S.J."/>
            <person name="Jeong D.H."/>
            <person name="Jing Y."/>
            <person name="Jocker A."/>
            <person name="Kenton S.M."/>
            <person name="Kim D.J."/>
            <person name="Klee K."/>
            <person name="Lai H."/>
            <person name="Lang C."/>
            <person name="Lin S."/>
            <person name="Macmil S.L."/>
            <person name="Magdelenat G."/>
            <person name="Matthews L."/>
            <person name="McCorrison J."/>
            <person name="Monaghan E.L."/>
            <person name="Mun J.H."/>
            <person name="Najar F.Z."/>
            <person name="Nicholson C."/>
            <person name="Noirot C."/>
            <person name="O'Bleness M."/>
            <person name="Paule C.R."/>
            <person name="Poulain J."/>
            <person name="Prion F."/>
            <person name="Qin B."/>
            <person name="Qu C."/>
            <person name="Retzel E.F."/>
            <person name="Riddle C."/>
            <person name="Sallet E."/>
            <person name="Samain S."/>
            <person name="Samson N."/>
            <person name="Sanders I."/>
            <person name="Saurat O."/>
            <person name="Scarpelli C."/>
            <person name="Schiex T."/>
            <person name="Segurens B."/>
            <person name="Severin A.J."/>
            <person name="Sherrier D.J."/>
            <person name="Shi R."/>
            <person name="Sims S."/>
            <person name="Singer S.R."/>
            <person name="Sinharoy S."/>
            <person name="Sterck L."/>
            <person name="Viollet A."/>
            <person name="Wang B.B."/>
            <person name="Wang K."/>
            <person name="Wang M."/>
            <person name="Wang X."/>
            <person name="Warfsmann J."/>
            <person name="Weissenbach J."/>
            <person name="White D.D."/>
            <person name="White J.D."/>
            <person name="Wiley G.B."/>
            <person name="Wincker P."/>
            <person name="Xing Y."/>
            <person name="Yang L."/>
            <person name="Yao Z."/>
            <person name="Ying F."/>
            <person name="Zhai J."/>
            <person name="Zhou L."/>
            <person name="Zuber A."/>
            <person name="Denarie J."/>
            <person name="Dixon R.A."/>
            <person name="May G.D."/>
            <person name="Schwartz D.C."/>
            <person name="Rogers J."/>
            <person name="Quetier F."/>
            <person name="Town C.D."/>
            <person name="Roe B.A."/>
        </authorList>
    </citation>
    <scope>NUCLEOTIDE SEQUENCE [LARGE SCALE GENOMIC DNA]</scope>
    <source>
        <strain evidence="7">A17</strain>
        <strain evidence="8 9">cv. Jemalong A17</strain>
    </source>
</reference>